<dbReference type="AlphaFoldDB" id="A0A366LWS7"/>
<dbReference type="GO" id="GO:0003700">
    <property type="term" value="F:DNA-binding transcription factor activity"/>
    <property type="evidence" value="ECO:0007669"/>
    <property type="project" value="InterPro"/>
</dbReference>
<dbReference type="SUPFAM" id="SSF88659">
    <property type="entry name" value="Sigma3 and sigma4 domains of RNA polymerase sigma factors"/>
    <property type="match status" value="1"/>
</dbReference>
<proteinExistence type="predicted"/>
<dbReference type="Gene3D" id="1.10.10.10">
    <property type="entry name" value="Winged helix-like DNA-binding domain superfamily/Winged helix DNA-binding domain"/>
    <property type="match status" value="1"/>
</dbReference>
<feature type="domain" description="RNA polymerase sigma-70 region 4" evidence="1">
    <location>
        <begin position="184"/>
        <end position="228"/>
    </location>
</feature>
<sequence length="292" mass="32017">MKLSAQMIRRVYPDSYGDALPGLHLIAEHEIAPQEMATRYRYALARDGIRTWGDLAGCDEIRLLDIHMFGSTCLAAVVEAAVWRMAVIALDGSNQFAGPAAAPSTPPEWIALPLRPLVAWAVAERGATTLDDLLVLSPALGPLPAGITSQWRQANAVNLRAFVGAAADPPDLALLLRALLTEVDGRRELILTQRTFAARPQTYQALARRLGVSAGRVRQLEESALSRLGYAVATPRYTPLRWHLDERLRQARTLDRPADTTLSDPDPVLARLLSWLCDTHADAHAYSPNRLP</sequence>
<dbReference type="EMBL" id="QMEY01000008">
    <property type="protein sequence ID" value="RBQ18217.1"/>
    <property type="molecule type" value="Genomic_DNA"/>
</dbReference>
<organism evidence="2 3">
    <name type="scientific">Spongiactinospora rosea</name>
    <dbReference type="NCBI Taxonomy" id="2248750"/>
    <lineage>
        <taxon>Bacteria</taxon>
        <taxon>Bacillati</taxon>
        <taxon>Actinomycetota</taxon>
        <taxon>Actinomycetes</taxon>
        <taxon>Streptosporangiales</taxon>
        <taxon>Streptosporangiaceae</taxon>
        <taxon>Spongiactinospora</taxon>
    </lineage>
</organism>
<dbReference type="InterPro" id="IPR013324">
    <property type="entry name" value="RNA_pol_sigma_r3/r4-like"/>
</dbReference>
<dbReference type="Pfam" id="PF04545">
    <property type="entry name" value="Sigma70_r4"/>
    <property type="match status" value="1"/>
</dbReference>
<dbReference type="Proteomes" id="UP000253303">
    <property type="component" value="Unassembled WGS sequence"/>
</dbReference>
<gene>
    <name evidence="2" type="ORF">DP939_20220</name>
</gene>
<evidence type="ECO:0000313" key="3">
    <source>
        <dbReference type="Proteomes" id="UP000253303"/>
    </source>
</evidence>
<dbReference type="InterPro" id="IPR036388">
    <property type="entry name" value="WH-like_DNA-bd_sf"/>
</dbReference>
<protein>
    <recommendedName>
        <fullName evidence="1">RNA polymerase sigma-70 region 4 domain-containing protein</fullName>
    </recommendedName>
</protein>
<evidence type="ECO:0000313" key="2">
    <source>
        <dbReference type="EMBL" id="RBQ18217.1"/>
    </source>
</evidence>
<keyword evidence="3" id="KW-1185">Reference proteome</keyword>
<reference evidence="2 3" key="1">
    <citation type="submission" date="2018-06" db="EMBL/GenBank/DDBJ databases">
        <title>Sphaerisporangium craniellae sp. nov., isolated from a marine sponge in the South China Sea.</title>
        <authorList>
            <person name="Li L."/>
        </authorList>
    </citation>
    <scope>NUCLEOTIDE SEQUENCE [LARGE SCALE GENOMIC DNA]</scope>
    <source>
        <strain evidence="2 3">LHW63015</strain>
    </source>
</reference>
<evidence type="ECO:0000259" key="1">
    <source>
        <dbReference type="Pfam" id="PF04545"/>
    </source>
</evidence>
<dbReference type="InterPro" id="IPR007630">
    <property type="entry name" value="RNA_pol_sigma70_r4"/>
</dbReference>
<dbReference type="GO" id="GO:0006352">
    <property type="term" value="P:DNA-templated transcription initiation"/>
    <property type="evidence" value="ECO:0007669"/>
    <property type="project" value="InterPro"/>
</dbReference>
<comment type="caution">
    <text evidence="2">The sequence shown here is derived from an EMBL/GenBank/DDBJ whole genome shotgun (WGS) entry which is preliminary data.</text>
</comment>
<name>A0A366LWS7_9ACTN</name>
<accession>A0A366LWS7</accession>